<feature type="domain" description="BPP" evidence="2">
    <location>
        <begin position="45"/>
        <end position="393"/>
    </location>
</feature>
<dbReference type="AlphaFoldDB" id="A0A2S6I8C6"/>
<feature type="signal peptide" evidence="1">
    <location>
        <begin position="1"/>
        <end position="26"/>
    </location>
</feature>
<comment type="caution">
    <text evidence="3">The sequence shown here is derived from an EMBL/GenBank/DDBJ whole genome shotgun (WGS) entry which is preliminary data.</text>
</comment>
<keyword evidence="4" id="KW-1185">Reference proteome</keyword>
<protein>
    <submittedName>
        <fullName evidence="3">3-phytase</fullName>
    </submittedName>
</protein>
<sequence length="393" mass="42086">MHYPNPIYLLSLLLLAACSRPHPAEAVDASVTEAREDSLALVAAYAGRDLIEHSVTASVETASARADVMDDAADDPAIWVHPTDPGRSLVFGSNKTSGLAAYNLAGREVAYYAIGNVNNVDILTGVPLGQERITLLGASNRTNQAIDLYRVDEQTGALTPVADGILRMDSTKIDDVYGFCLGRSGGDVYAIVNGKNGLLQQFRVVERGPKLGLELVREVQFPSQTEGMVADDELGWLYVGEEAAGIWKLPLQAGYLGAGAQERADPNNDDPTRARLLAARVDDPTDLVADVEGLTLYEATDGRGYLVASMQGNFSYALFDRDGDNDYLGSFKIVDGAVDGVEETDGLEVMATPLPGFPGGLLVVQDGFNYAGDTLHPQNFKYVDFGKVPKLPL</sequence>
<dbReference type="EMBL" id="PTJC01000005">
    <property type="protein sequence ID" value="PPK87732.1"/>
    <property type="molecule type" value="Genomic_DNA"/>
</dbReference>
<gene>
    <name evidence="3" type="ORF">CLV84_0682</name>
</gene>
<dbReference type="RefSeq" id="WP_104418325.1">
    <property type="nucleotide sequence ID" value="NZ_PTJC01000005.1"/>
</dbReference>
<feature type="chain" id="PRO_5015679583" evidence="1">
    <location>
        <begin position="27"/>
        <end position="393"/>
    </location>
</feature>
<proteinExistence type="predicted"/>
<evidence type="ECO:0000313" key="3">
    <source>
        <dbReference type="EMBL" id="PPK87732.1"/>
    </source>
</evidence>
<evidence type="ECO:0000313" key="4">
    <source>
        <dbReference type="Proteomes" id="UP000237662"/>
    </source>
</evidence>
<dbReference type="OrthoDB" id="8696437at2"/>
<keyword evidence="1" id="KW-0732">Signal</keyword>
<dbReference type="Gene3D" id="2.120.10.30">
    <property type="entry name" value="TolB, C-terminal domain"/>
    <property type="match status" value="1"/>
</dbReference>
<reference evidence="3 4" key="1">
    <citation type="submission" date="2018-02" db="EMBL/GenBank/DDBJ databases">
        <title>Genomic Encyclopedia of Archaeal and Bacterial Type Strains, Phase II (KMG-II): from individual species to whole genera.</title>
        <authorList>
            <person name="Goeker M."/>
        </authorList>
    </citation>
    <scope>NUCLEOTIDE SEQUENCE [LARGE SCALE GENOMIC DNA]</scope>
    <source>
        <strain evidence="3 4">DSM 29526</strain>
    </source>
</reference>
<dbReference type="InterPro" id="IPR003431">
    <property type="entry name" value="B-propeller_Phytase"/>
</dbReference>
<organism evidence="3 4">
    <name type="scientific">Neolewinella xylanilytica</name>
    <dbReference type="NCBI Taxonomy" id="1514080"/>
    <lineage>
        <taxon>Bacteria</taxon>
        <taxon>Pseudomonadati</taxon>
        <taxon>Bacteroidota</taxon>
        <taxon>Saprospiria</taxon>
        <taxon>Saprospirales</taxon>
        <taxon>Lewinellaceae</taxon>
        <taxon>Neolewinella</taxon>
    </lineage>
</organism>
<evidence type="ECO:0000256" key="1">
    <source>
        <dbReference type="SAM" id="SignalP"/>
    </source>
</evidence>
<dbReference type="SUPFAM" id="SSF50956">
    <property type="entry name" value="Thermostable phytase (3-phytase)"/>
    <property type="match status" value="1"/>
</dbReference>
<dbReference type="PROSITE" id="PS51662">
    <property type="entry name" value="BP_PHYTASE"/>
    <property type="match status" value="1"/>
</dbReference>
<dbReference type="Proteomes" id="UP000237662">
    <property type="component" value="Unassembled WGS sequence"/>
</dbReference>
<accession>A0A2S6I8C6</accession>
<dbReference type="InterPro" id="IPR011042">
    <property type="entry name" value="6-blade_b-propeller_TolB-like"/>
</dbReference>
<name>A0A2S6I8C6_9BACT</name>
<evidence type="ECO:0000259" key="2">
    <source>
        <dbReference type="PROSITE" id="PS51662"/>
    </source>
</evidence>
<dbReference type="GO" id="GO:0016158">
    <property type="term" value="F:inositol hexakisphosphate 3-phosphatase activity"/>
    <property type="evidence" value="ECO:0007669"/>
    <property type="project" value="InterPro"/>
</dbReference>
<dbReference type="Pfam" id="PF02333">
    <property type="entry name" value="Phytase"/>
    <property type="match status" value="1"/>
</dbReference>